<proteinExistence type="predicted"/>
<organism evidence="1">
    <name type="scientific">uncultured bacterium HF4000_05M23</name>
    <dbReference type="NCBI Taxonomy" id="542534"/>
    <lineage>
        <taxon>Bacteria</taxon>
        <taxon>environmental samples</taxon>
    </lineage>
</organism>
<reference evidence="1" key="1">
    <citation type="journal article" date="2011" name="Environ. Microbiol.">
        <title>Time-series analyses of Monterey Bay coastal microbial picoplankton using a 'genome proxy' microarray.</title>
        <authorList>
            <person name="Rich V.I."/>
            <person name="Pham V.D."/>
            <person name="Eppley J."/>
            <person name="Shi Y."/>
            <person name="DeLong E.F."/>
        </authorList>
    </citation>
    <scope>NUCLEOTIDE SEQUENCE</scope>
</reference>
<name>E0XPY5_9BACT</name>
<sequence>MAYTPKRLNIRESPDVQLGFTPKVTLYQQARSFDGAANSGEVFVGKVPDSCRVTHTNVAHDFFGCGAPDAIDSSQCDFEPLVVWNVYAGDYRHGADSPVLRLALPRLEAGGLLVDHIDAAFTANDFAAGVLCLD</sequence>
<protein>
    <submittedName>
        <fullName evidence="1">Uncharacterized protein</fullName>
    </submittedName>
</protein>
<evidence type="ECO:0000313" key="1">
    <source>
        <dbReference type="EMBL" id="ADI16476.1"/>
    </source>
</evidence>
<dbReference type="AlphaFoldDB" id="E0XPY5"/>
<accession>E0XPY5</accession>
<dbReference type="EMBL" id="GU474839">
    <property type="protein sequence ID" value="ADI16476.1"/>
    <property type="molecule type" value="Genomic_DNA"/>
</dbReference>